<dbReference type="SUPFAM" id="SSF48264">
    <property type="entry name" value="Cytochrome P450"/>
    <property type="match status" value="1"/>
</dbReference>
<protein>
    <recommendedName>
        <fullName evidence="3">P450 monooxygenase</fullName>
    </recommendedName>
</protein>
<dbReference type="InterPro" id="IPR036396">
    <property type="entry name" value="Cyt_P450_sf"/>
</dbReference>
<sequence>LPYLQAVIKEVLRIHSAVGYILRRMVPEGGAELAGRHFPQGVSIHSKQALQGTD</sequence>
<proteinExistence type="predicted"/>
<organism evidence="1 2">
    <name type="scientific">Cochliobolus heterostrophus (strain C5 / ATCC 48332 / race O)</name>
    <name type="common">Southern corn leaf blight fungus</name>
    <name type="synonym">Bipolaris maydis</name>
    <dbReference type="NCBI Taxonomy" id="701091"/>
    <lineage>
        <taxon>Eukaryota</taxon>
        <taxon>Fungi</taxon>
        <taxon>Dikarya</taxon>
        <taxon>Ascomycota</taxon>
        <taxon>Pezizomycotina</taxon>
        <taxon>Dothideomycetes</taxon>
        <taxon>Pleosporomycetidae</taxon>
        <taxon>Pleosporales</taxon>
        <taxon>Pleosporineae</taxon>
        <taxon>Pleosporaceae</taxon>
        <taxon>Bipolaris</taxon>
    </lineage>
</organism>
<reference evidence="2" key="2">
    <citation type="journal article" date="2013" name="PLoS Genet.">
        <title>Comparative genome structure, secondary metabolite, and effector coding capacity across Cochliobolus pathogens.</title>
        <authorList>
            <person name="Condon B.J."/>
            <person name="Leng Y."/>
            <person name="Wu D."/>
            <person name="Bushley K.E."/>
            <person name="Ohm R.A."/>
            <person name="Otillar R."/>
            <person name="Martin J."/>
            <person name="Schackwitz W."/>
            <person name="Grimwood J."/>
            <person name="MohdZainudin N."/>
            <person name="Xue C."/>
            <person name="Wang R."/>
            <person name="Manning V.A."/>
            <person name="Dhillon B."/>
            <person name="Tu Z.J."/>
            <person name="Steffenson B.J."/>
            <person name="Salamov A."/>
            <person name="Sun H."/>
            <person name="Lowry S."/>
            <person name="LaButti K."/>
            <person name="Han J."/>
            <person name="Copeland A."/>
            <person name="Lindquist E."/>
            <person name="Barry K."/>
            <person name="Schmutz J."/>
            <person name="Baker S.E."/>
            <person name="Ciuffetti L.M."/>
            <person name="Grigoriev I.V."/>
            <person name="Zhong S."/>
            <person name="Turgeon B.G."/>
        </authorList>
    </citation>
    <scope>NUCLEOTIDE SEQUENCE [LARGE SCALE GENOMIC DNA]</scope>
    <source>
        <strain evidence="2">C5 / ATCC 48332 / race O</strain>
    </source>
</reference>
<evidence type="ECO:0000313" key="1">
    <source>
        <dbReference type="EMBL" id="EMD97561.1"/>
    </source>
</evidence>
<dbReference type="EMBL" id="KB445569">
    <property type="protein sequence ID" value="EMD97561.1"/>
    <property type="molecule type" value="Genomic_DNA"/>
</dbReference>
<dbReference type="InterPro" id="IPR001128">
    <property type="entry name" value="Cyt_P450"/>
</dbReference>
<gene>
    <name evidence="1" type="ORF">COCHEDRAFT_1086752</name>
</gene>
<evidence type="ECO:0008006" key="3">
    <source>
        <dbReference type="Google" id="ProtNLM"/>
    </source>
</evidence>
<evidence type="ECO:0000313" key="2">
    <source>
        <dbReference type="Proteomes" id="UP000016936"/>
    </source>
</evidence>
<dbReference type="GO" id="GO:0016705">
    <property type="term" value="F:oxidoreductase activity, acting on paired donors, with incorporation or reduction of molecular oxygen"/>
    <property type="evidence" value="ECO:0007669"/>
    <property type="project" value="InterPro"/>
</dbReference>
<keyword evidence="2" id="KW-1185">Reference proteome</keyword>
<reference evidence="1 2" key="1">
    <citation type="journal article" date="2012" name="PLoS Pathog.">
        <title>Diverse lifestyles and strategies of plant pathogenesis encoded in the genomes of eighteen Dothideomycetes fungi.</title>
        <authorList>
            <person name="Ohm R.A."/>
            <person name="Feau N."/>
            <person name="Henrissat B."/>
            <person name="Schoch C.L."/>
            <person name="Horwitz B.A."/>
            <person name="Barry K.W."/>
            <person name="Condon B.J."/>
            <person name="Copeland A.C."/>
            <person name="Dhillon B."/>
            <person name="Glaser F."/>
            <person name="Hesse C.N."/>
            <person name="Kosti I."/>
            <person name="LaButti K."/>
            <person name="Lindquist E.A."/>
            <person name="Lucas S."/>
            <person name="Salamov A.A."/>
            <person name="Bradshaw R.E."/>
            <person name="Ciuffetti L."/>
            <person name="Hamelin R.C."/>
            <person name="Kema G.H.J."/>
            <person name="Lawrence C."/>
            <person name="Scott J.A."/>
            <person name="Spatafora J.W."/>
            <person name="Turgeon B.G."/>
            <person name="de Wit P.J.G.M."/>
            <person name="Zhong S."/>
            <person name="Goodwin S.B."/>
            <person name="Grigoriev I.V."/>
        </authorList>
    </citation>
    <scope>NUCLEOTIDE SEQUENCE [LARGE SCALE GENOMIC DNA]</scope>
    <source>
        <strain evidence="2">C5 / ATCC 48332 / race O</strain>
    </source>
</reference>
<feature type="non-terminal residue" evidence="1">
    <location>
        <position position="1"/>
    </location>
</feature>
<dbReference type="HOGENOM" id="CLU_3050172_0_0_1"/>
<dbReference type="GO" id="GO:0020037">
    <property type="term" value="F:heme binding"/>
    <property type="evidence" value="ECO:0007669"/>
    <property type="project" value="InterPro"/>
</dbReference>
<name>M2UVF9_COCH5</name>
<dbReference type="GO" id="GO:0005506">
    <property type="term" value="F:iron ion binding"/>
    <property type="evidence" value="ECO:0007669"/>
    <property type="project" value="InterPro"/>
</dbReference>
<dbReference type="Proteomes" id="UP000016936">
    <property type="component" value="Unassembled WGS sequence"/>
</dbReference>
<dbReference type="STRING" id="701091.M2UVF9"/>
<dbReference type="AlphaFoldDB" id="M2UVF9"/>
<accession>M2UVF9</accession>
<dbReference type="Pfam" id="PF00067">
    <property type="entry name" value="p450"/>
    <property type="match status" value="1"/>
</dbReference>
<dbReference type="Gene3D" id="1.10.630.10">
    <property type="entry name" value="Cytochrome P450"/>
    <property type="match status" value="1"/>
</dbReference>
<dbReference type="GO" id="GO:0004497">
    <property type="term" value="F:monooxygenase activity"/>
    <property type="evidence" value="ECO:0007669"/>
    <property type="project" value="InterPro"/>
</dbReference>